<protein>
    <submittedName>
        <fullName evidence="1">11101_t:CDS:1</fullName>
    </submittedName>
</protein>
<accession>A0A9N9A803</accession>
<dbReference type="Proteomes" id="UP000789831">
    <property type="component" value="Unassembled WGS sequence"/>
</dbReference>
<evidence type="ECO:0000313" key="1">
    <source>
        <dbReference type="EMBL" id="CAG8521285.1"/>
    </source>
</evidence>
<dbReference type="OrthoDB" id="10044727at2759"/>
<sequence>KLGHFAFQEEITDIHKETVMQIQATRMQEETLLNVEASATLSQQFSSNVTVTQLSQSSSAMLSTNTLSLISRSSPLTQISPSMTIYNSPTSIEIATKPQMRLDPSNDTATPSSQPSSAMLLIDTLSRPSLLIPSVDIIQVPKALVNVPVTTICKFARKSWRYMNTYNKGLEGRTAEWAVNKYKSHHRLPENIEREMNLDGE</sequence>
<comment type="caution">
    <text evidence="1">The sequence shown here is derived from an EMBL/GenBank/DDBJ whole genome shotgun (WGS) entry which is preliminary data.</text>
</comment>
<keyword evidence="2" id="KW-1185">Reference proteome</keyword>
<name>A0A9N9A803_9GLOM</name>
<reference evidence="1" key="1">
    <citation type="submission" date="2021-06" db="EMBL/GenBank/DDBJ databases">
        <authorList>
            <person name="Kallberg Y."/>
            <person name="Tangrot J."/>
            <person name="Rosling A."/>
        </authorList>
    </citation>
    <scope>NUCLEOTIDE SEQUENCE</scope>
    <source>
        <strain evidence="1">MT106</strain>
    </source>
</reference>
<organism evidence="1 2">
    <name type="scientific">Ambispora gerdemannii</name>
    <dbReference type="NCBI Taxonomy" id="144530"/>
    <lineage>
        <taxon>Eukaryota</taxon>
        <taxon>Fungi</taxon>
        <taxon>Fungi incertae sedis</taxon>
        <taxon>Mucoromycota</taxon>
        <taxon>Glomeromycotina</taxon>
        <taxon>Glomeromycetes</taxon>
        <taxon>Archaeosporales</taxon>
        <taxon>Ambisporaceae</taxon>
        <taxon>Ambispora</taxon>
    </lineage>
</organism>
<proteinExistence type="predicted"/>
<evidence type="ECO:0000313" key="2">
    <source>
        <dbReference type="Proteomes" id="UP000789831"/>
    </source>
</evidence>
<feature type="non-terminal residue" evidence="1">
    <location>
        <position position="1"/>
    </location>
</feature>
<gene>
    <name evidence="1" type="ORF">AGERDE_LOCUS5251</name>
</gene>
<dbReference type="AlphaFoldDB" id="A0A9N9A803"/>
<dbReference type="EMBL" id="CAJVPL010000686">
    <property type="protein sequence ID" value="CAG8521285.1"/>
    <property type="molecule type" value="Genomic_DNA"/>
</dbReference>